<feature type="chain" id="PRO_5011544616" description="Methane oxygenase PmoA" evidence="1">
    <location>
        <begin position="26"/>
        <end position="346"/>
    </location>
</feature>
<dbReference type="Proteomes" id="UP000199024">
    <property type="component" value="Unassembled WGS sequence"/>
</dbReference>
<evidence type="ECO:0000313" key="3">
    <source>
        <dbReference type="Proteomes" id="UP000199024"/>
    </source>
</evidence>
<gene>
    <name evidence="2" type="ORF">SAMN05421771_1804</name>
</gene>
<keyword evidence="1" id="KW-0732">Signal</keyword>
<dbReference type="GO" id="GO:0005975">
    <property type="term" value="P:carbohydrate metabolic process"/>
    <property type="evidence" value="ECO:0007669"/>
    <property type="project" value="InterPro"/>
</dbReference>
<dbReference type="GO" id="GO:0003824">
    <property type="term" value="F:catalytic activity"/>
    <property type="evidence" value="ECO:0007669"/>
    <property type="project" value="InterPro"/>
</dbReference>
<dbReference type="AlphaFoldDB" id="A0A1I6M4P8"/>
<feature type="signal peptide" evidence="1">
    <location>
        <begin position="1"/>
        <end position="25"/>
    </location>
</feature>
<protein>
    <recommendedName>
        <fullName evidence="4">Methane oxygenase PmoA</fullName>
    </recommendedName>
</protein>
<proteinExistence type="predicted"/>
<evidence type="ECO:0000313" key="2">
    <source>
        <dbReference type="EMBL" id="SFS10512.1"/>
    </source>
</evidence>
<organism evidence="2 3">
    <name type="scientific">Granulicella pectinivorans</name>
    <dbReference type="NCBI Taxonomy" id="474950"/>
    <lineage>
        <taxon>Bacteria</taxon>
        <taxon>Pseudomonadati</taxon>
        <taxon>Acidobacteriota</taxon>
        <taxon>Terriglobia</taxon>
        <taxon>Terriglobales</taxon>
        <taxon>Acidobacteriaceae</taxon>
        <taxon>Granulicella</taxon>
    </lineage>
</organism>
<keyword evidence="3" id="KW-1185">Reference proteome</keyword>
<sequence>MKRTVKAAAVLVVAAAGMFSQRALAEVAPCTDIPHADHPKATITNGEVKAVVFLPDAVNGYYRGPRFDWSGVVACATYHGHTYFGEWFRKYDPLINDAITGPAEEFRSGDTEPLYDQAPVGGLFVKPGVGVLRKTADAPYKFGFSYPIVDTGEWTVKVKGRSITFRQDLKGPGGIAYRYEKELVLDKHGSVMTLKHSMKNIGTTAIDTSVYDHGFFMLDGKPTGVGHAVHFGFKLQPEAPMGEWATVGDNDIVFTKDLPARGGVQGYLKGFSDKVSDYDFTVEDRTTKVGVQETSTLPLEKVYFWSIKSTICPEGYVHLHIEPGQTSRWEFRFRFFGPAAAAAAAM</sequence>
<accession>A0A1I6M4P8</accession>
<evidence type="ECO:0008006" key="4">
    <source>
        <dbReference type="Google" id="ProtNLM"/>
    </source>
</evidence>
<dbReference type="RefSeq" id="WP_245781764.1">
    <property type="nucleotide sequence ID" value="NZ_FOZL01000001.1"/>
</dbReference>
<dbReference type="STRING" id="474950.SAMN05421771_1804"/>
<reference evidence="2 3" key="1">
    <citation type="submission" date="2016-10" db="EMBL/GenBank/DDBJ databases">
        <authorList>
            <person name="de Groot N.N."/>
        </authorList>
    </citation>
    <scope>NUCLEOTIDE SEQUENCE [LARGE SCALE GENOMIC DNA]</scope>
    <source>
        <strain evidence="2 3">DSM 21001</strain>
    </source>
</reference>
<name>A0A1I6M4P8_9BACT</name>
<evidence type="ECO:0000256" key="1">
    <source>
        <dbReference type="SAM" id="SignalP"/>
    </source>
</evidence>
<dbReference type="SUPFAM" id="SSF74650">
    <property type="entry name" value="Galactose mutarotase-like"/>
    <property type="match status" value="1"/>
</dbReference>
<dbReference type="EMBL" id="FOZL01000001">
    <property type="protein sequence ID" value="SFS10512.1"/>
    <property type="molecule type" value="Genomic_DNA"/>
</dbReference>
<dbReference type="InterPro" id="IPR011013">
    <property type="entry name" value="Gal_mutarotase_sf_dom"/>
</dbReference>
<dbReference type="GO" id="GO:0030246">
    <property type="term" value="F:carbohydrate binding"/>
    <property type="evidence" value="ECO:0007669"/>
    <property type="project" value="InterPro"/>
</dbReference>